<dbReference type="InterPro" id="IPR029055">
    <property type="entry name" value="Ntn_hydrolases_N"/>
</dbReference>
<dbReference type="GO" id="GO:0005737">
    <property type="term" value="C:cytoplasm"/>
    <property type="evidence" value="ECO:0007669"/>
    <property type="project" value="UniProtKB-SubCell"/>
</dbReference>
<dbReference type="PANTHER" id="PTHR32194:SF2">
    <property type="entry name" value="PROTEASOME SUBUNIT BETA TYPE-1"/>
    <property type="match status" value="1"/>
</dbReference>
<dbReference type="AlphaFoldDB" id="G0QM31"/>
<dbReference type="EMBL" id="GL983370">
    <property type="protein sequence ID" value="EGR33723.1"/>
    <property type="molecule type" value="Genomic_DNA"/>
</dbReference>
<dbReference type="OMA" id="GSHRECI"/>
<protein>
    <recommendedName>
        <fullName evidence="3">Proteasome subunit beta</fullName>
    </recommendedName>
</protein>
<evidence type="ECO:0000256" key="1">
    <source>
        <dbReference type="ARBA" id="ARBA00022490"/>
    </source>
</evidence>
<dbReference type="Gene3D" id="3.60.20.10">
    <property type="entry name" value="Glutamine Phosphoribosylpyrophosphate, subunit 1, domain 1"/>
    <property type="match status" value="1"/>
</dbReference>
<comment type="subcellular location">
    <subcellularLocation>
        <location evidence="3">Cytoplasm</location>
    </subcellularLocation>
    <subcellularLocation>
        <location evidence="3">Nucleus</location>
    </subcellularLocation>
</comment>
<gene>
    <name evidence="4" type="ORF">IMG5_042470</name>
</gene>
<dbReference type="GO" id="GO:0051603">
    <property type="term" value="P:proteolysis involved in protein catabolic process"/>
    <property type="evidence" value="ECO:0007669"/>
    <property type="project" value="InterPro"/>
</dbReference>
<dbReference type="OrthoDB" id="268479at2759"/>
<dbReference type="Pfam" id="PF00227">
    <property type="entry name" value="Proteasome"/>
    <property type="match status" value="1"/>
</dbReference>
<name>G0QM31_ICHMU</name>
<sequence>MNFPIHSFPNDMVSHLTKEHKIAPQENIEAKKPQFNPYVFNAGTVCAIGGKGFVIVAGDTRLSQGYSIISRENSKLCKLSDNVYLATSGMYADFVALSKQLQSRLQMYQYNNQKQASMKAISTLLSRTLYYKRYIYFIINFINKYIYRFFPYYTFNLLAGFDNQGNGQVIGYDAVGSGDFKQYAVLGSGAQLIVPIFDQIFEG</sequence>
<organism evidence="4 5">
    <name type="scientific">Ichthyophthirius multifiliis</name>
    <name type="common">White spot disease agent</name>
    <name type="synonym">Ich</name>
    <dbReference type="NCBI Taxonomy" id="5932"/>
    <lineage>
        <taxon>Eukaryota</taxon>
        <taxon>Sar</taxon>
        <taxon>Alveolata</taxon>
        <taxon>Ciliophora</taxon>
        <taxon>Intramacronucleata</taxon>
        <taxon>Oligohymenophorea</taxon>
        <taxon>Hymenostomatida</taxon>
        <taxon>Ophryoglenina</taxon>
        <taxon>Ichthyophthirius</taxon>
    </lineage>
</organism>
<dbReference type="InParanoid" id="G0QM31"/>
<proteinExistence type="inferred from homology"/>
<evidence type="ECO:0000313" key="5">
    <source>
        <dbReference type="Proteomes" id="UP000008983"/>
    </source>
</evidence>
<dbReference type="SUPFAM" id="SSF56235">
    <property type="entry name" value="N-terminal nucleophile aminohydrolases (Ntn hydrolases)"/>
    <property type="match status" value="1"/>
</dbReference>
<dbReference type="Proteomes" id="UP000008983">
    <property type="component" value="Unassembled WGS sequence"/>
</dbReference>
<dbReference type="FunCoup" id="G0QM31">
    <property type="interactions" value="634"/>
</dbReference>
<feature type="non-terminal residue" evidence="4">
    <location>
        <position position="203"/>
    </location>
</feature>
<dbReference type="eggNOG" id="KOG0179">
    <property type="taxonomic scope" value="Eukaryota"/>
</dbReference>
<dbReference type="RefSeq" id="XP_004037709.1">
    <property type="nucleotide sequence ID" value="XM_004037661.1"/>
</dbReference>
<dbReference type="InterPro" id="IPR016050">
    <property type="entry name" value="Proteasome_bsu_CS"/>
</dbReference>
<dbReference type="InterPro" id="IPR023333">
    <property type="entry name" value="Proteasome_suB-type"/>
</dbReference>
<dbReference type="GeneID" id="14909911"/>
<dbReference type="PANTHER" id="PTHR32194">
    <property type="entry name" value="METALLOPROTEASE TLDD"/>
    <property type="match status" value="1"/>
</dbReference>
<evidence type="ECO:0000256" key="3">
    <source>
        <dbReference type="RuleBase" id="RU004203"/>
    </source>
</evidence>
<dbReference type="STRING" id="857967.G0QM31"/>
<keyword evidence="4" id="KW-0378">Hydrolase</keyword>
<dbReference type="PROSITE" id="PS00854">
    <property type="entry name" value="PROTEASOME_BETA_1"/>
    <property type="match status" value="1"/>
</dbReference>
<dbReference type="InterPro" id="IPR001353">
    <property type="entry name" value="Proteasome_sua/b"/>
</dbReference>
<comment type="function">
    <text evidence="3">Component of the proteasome, a multicatalytic proteinase complex which is characterized by its ability to cleave peptides with Arg, Phe, Tyr, Leu, and Glu adjacent to the leaving group at neutral or slightly basic pH. The proteasome has an ATP-dependent proteolytic activity.</text>
</comment>
<dbReference type="GO" id="GO:0005634">
    <property type="term" value="C:nucleus"/>
    <property type="evidence" value="ECO:0007669"/>
    <property type="project" value="UniProtKB-SubCell"/>
</dbReference>
<evidence type="ECO:0000256" key="2">
    <source>
        <dbReference type="ARBA" id="ARBA00022942"/>
    </source>
</evidence>
<comment type="subunit">
    <text evidence="3">Component of the proteasome complex.</text>
</comment>
<comment type="similarity">
    <text evidence="3">Belongs to the peptidase T1B family.</text>
</comment>
<dbReference type="GO" id="GO:0005839">
    <property type="term" value="C:proteasome core complex"/>
    <property type="evidence" value="ECO:0007669"/>
    <property type="project" value="InterPro"/>
</dbReference>
<reference evidence="4 5" key="1">
    <citation type="submission" date="2011-07" db="EMBL/GenBank/DDBJ databases">
        <authorList>
            <person name="Coyne R."/>
            <person name="Brami D."/>
            <person name="Johnson J."/>
            <person name="Hostetler J."/>
            <person name="Hannick L."/>
            <person name="Clark T."/>
            <person name="Cassidy-Hanley D."/>
            <person name="Inman J."/>
        </authorList>
    </citation>
    <scope>NUCLEOTIDE SEQUENCE [LARGE SCALE GENOMIC DNA]</scope>
    <source>
        <strain evidence="4 5">G5</strain>
    </source>
</reference>
<accession>G0QM31</accession>
<keyword evidence="5" id="KW-1185">Reference proteome</keyword>
<keyword evidence="3" id="KW-0539">Nucleus</keyword>
<evidence type="ECO:0000313" key="4">
    <source>
        <dbReference type="EMBL" id="EGR33723.1"/>
    </source>
</evidence>
<keyword evidence="1 3" id="KW-0963">Cytoplasm</keyword>
<keyword evidence="2 3" id="KW-0647">Proteasome</keyword>
<dbReference type="GO" id="GO:0016787">
    <property type="term" value="F:hydrolase activity"/>
    <property type="evidence" value="ECO:0007669"/>
    <property type="project" value="UniProtKB-KW"/>
</dbReference>